<dbReference type="Pfam" id="PF18029">
    <property type="entry name" value="Glyoxalase_6"/>
    <property type="match status" value="1"/>
</dbReference>
<dbReference type="Proteomes" id="UP000198937">
    <property type="component" value="Unassembled WGS sequence"/>
</dbReference>
<organism evidence="3 4">
    <name type="scientific">Micromonospora yangpuensis</name>
    <dbReference type="NCBI Taxonomy" id="683228"/>
    <lineage>
        <taxon>Bacteria</taxon>
        <taxon>Bacillati</taxon>
        <taxon>Actinomycetota</taxon>
        <taxon>Actinomycetes</taxon>
        <taxon>Micromonosporales</taxon>
        <taxon>Micromonosporaceae</taxon>
        <taxon>Micromonospora</taxon>
    </lineage>
</organism>
<evidence type="ECO:0000313" key="4">
    <source>
        <dbReference type="Proteomes" id="UP000198937"/>
    </source>
</evidence>
<sequence>MTSNWAQLTVDARDPARLARWWAEALGYRIVDERPDAVEIRQSADRLPGIVFVAVADDKQARNRLHLDLRPSDQEAEVERLVDMGARHVDVGRGERTGQTMLADPEGNEFRVLPAD</sequence>
<dbReference type="CDD" id="cd06587">
    <property type="entry name" value="VOC"/>
    <property type="match status" value="1"/>
</dbReference>
<protein>
    <submittedName>
        <fullName evidence="3">Glyoxalase-like domain-containing protein</fullName>
    </submittedName>
</protein>
<dbReference type="AlphaFoldDB" id="A0A1C6V428"/>
<dbReference type="PROSITE" id="PS51819">
    <property type="entry name" value="VOC"/>
    <property type="match status" value="1"/>
</dbReference>
<proteinExistence type="predicted"/>
<evidence type="ECO:0000259" key="2">
    <source>
        <dbReference type="PROSITE" id="PS51819"/>
    </source>
</evidence>
<dbReference type="PANTHER" id="PTHR35908">
    <property type="entry name" value="HYPOTHETICAL FUSION PROTEIN"/>
    <property type="match status" value="1"/>
</dbReference>
<evidence type="ECO:0000256" key="1">
    <source>
        <dbReference type="SAM" id="MobiDB-lite"/>
    </source>
</evidence>
<dbReference type="Gene3D" id="3.10.180.10">
    <property type="entry name" value="2,3-Dihydroxybiphenyl 1,2-Dioxygenase, domain 1"/>
    <property type="match status" value="1"/>
</dbReference>
<name>A0A1C6V428_9ACTN</name>
<dbReference type="InterPro" id="IPR041581">
    <property type="entry name" value="Glyoxalase_6"/>
</dbReference>
<feature type="domain" description="VOC" evidence="2">
    <location>
        <begin position="4"/>
        <end position="115"/>
    </location>
</feature>
<dbReference type="InterPro" id="IPR029068">
    <property type="entry name" value="Glyas_Bleomycin-R_OHBP_Dase"/>
</dbReference>
<dbReference type="InterPro" id="IPR037523">
    <property type="entry name" value="VOC_core"/>
</dbReference>
<keyword evidence="4" id="KW-1185">Reference proteome</keyword>
<dbReference type="OrthoDB" id="3212826at2"/>
<dbReference type="RefSeq" id="WP_091442261.1">
    <property type="nucleotide sequence ID" value="NZ_BMMJ01000008.1"/>
</dbReference>
<dbReference type="EMBL" id="FMIA01000002">
    <property type="protein sequence ID" value="SCL61122.1"/>
    <property type="molecule type" value="Genomic_DNA"/>
</dbReference>
<dbReference type="SUPFAM" id="SSF54593">
    <property type="entry name" value="Glyoxalase/Bleomycin resistance protein/Dihydroxybiphenyl dioxygenase"/>
    <property type="match status" value="1"/>
</dbReference>
<gene>
    <name evidence="3" type="ORF">GA0070617_4574</name>
</gene>
<feature type="region of interest" description="Disordered" evidence="1">
    <location>
        <begin position="89"/>
        <end position="116"/>
    </location>
</feature>
<dbReference type="STRING" id="683228.GA0070617_4574"/>
<evidence type="ECO:0000313" key="3">
    <source>
        <dbReference type="EMBL" id="SCL61122.1"/>
    </source>
</evidence>
<accession>A0A1C6V428</accession>
<dbReference type="PANTHER" id="PTHR35908:SF1">
    <property type="entry name" value="CONSERVED PROTEIN"/>
    <property type="match status" value="1"/>
</dbReference>
<reference evidence="3 4" key="1">
    <citation type="submission" date="2016-06" db="EMBL/GenBank/DDBJ databases">
        <authorList>
            <person name="Kjaerup R.B."/>
            <person name="Dalgaard T.S."/>
            <person name="Juul-Madsen H.R."/>
        </authorList>
    </citation>
    <scope>NUCLEOTIDE SEQUENCE [LARGE SCALE GENOMIC DNA]</scope>
    <source>
        <strain evidence="3 4">DSM 45577</strain>
    </source>
</reference>